<dbReference type="AlphaFoldDB" id="A0A550CDL4"/>
<name>A0A550CDL4_9AGAR</name>
<dbReference type="OrthoDB" id="3258386at2759"/>
<dbReference type="Proteomes" id="UP000320762">
    <property type="component" value="Unassembled WGS sequence"/>
</dbReference>
<dbReference type="Gene3D" id="3.80.10.10">
    <property type="entry name" value="Ribonuclease Inhibitor"/>
    <property type="match status" value="1"/>
</dbReference>
<sequence length="419" mass="46983">MFPQLRHLVIKAAPDRNMAHEFISLLLSPTITKLGLVDVGHWPFMDRHAVFARCTRLKHLYLEHNIDNQVVIGEPVPADFYLAFLEATNTCERLTSVCLRIRFPYRDDIVLALATCRALTELDFSLEGDGNHIQETTVSIPRPGFTALTSLRGDQVPISLVQSIISSAYARPMIFIEVVVPIYTHDALQGLLSTVRDHCRHDTLSALVVNGLSAAQDRESHIILQKSDLATLAVFRRLLRVELIGLCTDLAVEPGDWDEIVEWWPKLLHMQLDVHAKPNGVFAVPIAALAPFSKRCPRLERLFLPIDATAPPVGRDVAPASEETRHEIVGSRPPLELLVGDAPIGNADAVAEYLLAIFPSLRDVVHDAEVVYSNVDYNLDNMEETDLESYWKRRSAWERVNGKIMVHHGADEALLQKRM</sequence>
<accession>A0A550CDL4</accession>
<evidence type="ECO:0000313" key="1">
    <source>
        <dbReference type="EMBL" id="TRM62786.1"/>
    </source>
</evidence>
<protein>
    <recommendedName>
        <fullName evidence="3">F-box domain-containing protein</fullName>
    </recommendedName>
</protein>
<reference evidence="1 2" key="1">
    <citation type="journal article" date="2019" name="New Phytol.">
        <title>Comparative genomics reveals unique wood-decay strategies and fruiting body development in the Schizophyllaceae.</title>
        <authorList>
            <person name="Almasi E."/>
            <person name="Sahu N."/>
            <person name="Krizsan K."/>
            <person name="Balint B."/>
            <person name="Kovacs G.M."/>
            <person name="Kiss B."/>
            <person name="Cseklye J."/>
            <person name="Drula E."/>
            <person name="Henrissat B."/>
            <person name="Nagy I."/>
            <person name="Chovatia M."/>
            <person name="Adam C."/>
            <person name="LaButti K."/>
            <person name="Lipzen A."/>
            <person name="Riley R."/>
            <person name="Grigoriev I.V."/>
            <person name="Nagy L.G."/>
        </authorList>
    </citation>
    <scope>NUCLEOTIDE SEQUENCE [LARGE SCALE GENOMIC DNA]</scope>
    <source>
        <strain evidence="1 2">NL-1724</strain>
    </source>
</reference>
<dbReference type="SUPFAM" id="SSF52047">
    <property type="entry name" value="RNI-like"/>
    <property type="match status" value="1"/>
</dbReference>
<comment type="caution">
    <text evidence="1">The sequence shown here is derived from an EMBL/GenBank/DDBJ whole genome shotgun (WGS) entry which is preliminary data.</text>
</comment>
<gene>
    <name evidence="1" type="ORF">BD626DRAFT_40851</name>
</gene>
<keyword evidence="2" id="KW-1185">Reference proteome</keyword>
<proteinExistence type="predicted"/>
<dbReference type="EMBL" id="VDMD01000011">
    <property type="protein sequence ID" value="TRM62786.1"/>
    <property type="molecule type" value="Genomic_DNA"/>
</dbReference>
<organism evidence="1 2">
    <name type="scientific">Schizophyllum amplum</name>
    <dbReference type="NCBI Taxonomy" id="97359"/>
    <lineage>
        <taxon>Eukaryota</taxon>
        <taxon>Fungi</taxon>
        <taxon>Dikarya</taxon>
        <taxon>Basidiomycota</taxon>
        <taxon>Agaricomycotina</taxon>
        <taxon>Agaricomycetes</taxon>
        <taxon>Agaricomycetidae</taxon>
        <taxon>Agaricales</taxon>
        <taxon>Schizophyllaceae</taxon>
        <taxon>Schizophyllum</taxon>
    </lineage>
</organism>
<dbReference type="InterPro" id="IPR032675">
    <property type="entry name" value="LRR_dom_sf"/>
</dbReference>
<evidence type="ECO:0008006" key="3">
    <source>
        <dbReference type="Google" id="ProtNLM"/>
    </source>
</evidence>
<evidence type="ECO:0000313" key="2">
    <source>
        <dbReference type="Proteomes" id="UP000320762"/>
    </source>
</evidence>